<dbReference type="PANTHER" id="PTHR22893">
    <property type="entry name" value="NADH OXIDOREDUCTASE-RELATED"/>
    <property type="match status" value="1"/>
</dbReference>
<keyword evidence="3" id="KW-1185">Reference proteome</keyword>
<protein>
    <recommendedName>
        <fullName evidence="1">NADH:flavin oxidoreductase/NADH oxidase N-terminal domain-containing protein</fullName>
    </recommendedName>
</protein>
<evidence type="ECO:0000313" key="3">
    <source>
        <dbReference type="Proteomes" id="UP001150217"/>
    </source>
</evidence>
<dbReference type="SUPFAM" id="SSF51395">
    <property type="entry name" value="FMN-linked oxidoreductases"/>
    <property type="match status" value="2"/>
</dbReference>
<reference evidence="2" key="1">
    <citation type="submission" date="2022-08" db="EMBL/GenBank/DDBJ databases">
        <title>A Global Phylogenomic Analysis of the Shiitake Genus Lentinula.</title>
        <authorList>
            <consortium name="DOE Joint Genome Institute"/>
            <person name="Sierra-Patev S."/>
            <person name="Min B."/>
            <person name="Naranjo-Ortiz M."/>
            <person name="Looney B."/>
            <person name="Konkel Z."/>
            <person name="Slot J.C."/>
            <person name="Sakamoto Y."/>
            <person name="Steenwyk J.L."/>
            <person name="Rokas A."/>
            <person name="Carro J."/>
            <person name="Camarero S."/>
            <person name="Ferreira P."/>
            <person name="Molpeceres G."/>
            <person name="Ruiz-Duenas F.J."/>
            <person name="Serrano A."/>
            <person name="Henrissat B."/>
            <person name="Drula E."/>
            <person name="Hughes K.W."/>
            <person name="Mata J.L."/>
            <person name="Ishikawa N.K."/>
            <person name="Vargas-Isla R."/>
            <person name="Ushijima S."/>
            <person name="Smith C.A."/>
            <person name="Ahrendt S."/>
            <person name="Andreopoulos W."/>
            <person name="He G."/>
            <person name="Labutti K."/>
            <person name="Lipzen A."/>
            <person name="Ng V."/>
            <person name="Riley R."/>
            <person name="Sandor L."/>
            <person name="Barry K."/>
            <person name="Martinez A.T."/>
            <person name="Xiao Y."/>
            <person name="Gibbons J.G."/>
            <person name="Terashima K."/>
            <person name="Grigoriev I.V."/>
            <person name="Hibbett D.S."/>
        </authorList>
    </citation>
    <scope>NUCLEOTIDE SEQUENCE</scope>
    <source>
        <strain evidence="2">RHP3577 ss4</strain>
    </source>
</reference>
<dbReference type="PANTHER" id="PTHR22893:SF91">
    <property type="entry name" value="NADPH DEHYDROGENASE 2-RELATED"/>
    <property type="match status" value="1"/>
</dbReference>
<accession>A0ABQ8W0F3</accession>
<name>A0ABQ8W0F3_9AGAR</name>
<organism evidence="2 3">
    <name type="scientific">Lentinula lateritia</name>
    <dbReference type="NCBI Taxonomy" id="40482"/>
    <lineage>
        <taxon>Eukaryota</taxon>
        <taxon>Fungi</taxon>
        <taxon>Dikarya</taxon>
        <taxon>Basidiomycota</taxon>
        <taxon>Agaricomycotina</taxon>
        <taxon>Agaricomycetes</taxon>
        <taxon>Agaricomycetidae</taxon>
        <taxon>Agaricales</taxon>
        <taxon>Marasmiineae</taxon>
        <taxon>Omphalotaceae</taxon>
        <taxon>Lentinula</taxon>
    </lineage>
</organism>
<feature type="domain" description="NADH:flavin oxidoreductase/NADH oxidase N-terminal" evidence="1">
    <location>
        <begin position="13"/>
        <end position="109"/>
    </location>
</feature>
<dbReference type="InterPro" id="IPR001155">
    <property type="entry name" value="OxRdtase_FMN_N"/>
</dbReference>
<evidence type="ECO:0000313" key="2">
    <source>
        <dbReference type="EMBL" id="KAJ4501345.1"/>
    </source>
</evidence>
<dbReference type="InterPro" id="IPR013785">
    <property type="entry name" value="Aldolase_TIM"/>
</dbReference>
<evidence type="ECO:0000259" key="1">
    <source>
        <dbReference type="Pfam" id="PF00724"/>
    </source>
</evidence>
<sequence length="457" mass="50983">MSPATQIATTANLFSPIKIGNVLLNHRVVMAPLTRLRTTKTSAVLKVVKEYYSQRASTPGTFLISEGTVISPRATGFQPCAPGIWSDEQIAAWKEVVDAVHAKGSYILVYPCGDLHLAWLRVPTQYWREETCLRVWEVIREVVICRPFKKVWQDIPKVVIHRPFKNVSQVNATVIYITEIEEANSEPFTLTSTLISRGWYPGLIEKGNEGGDCAQLSYDLTYDVVGAGDIPMAEGEVPRPMTVGEIQASIGDFVQAATNAVHKAGFDGVELHGAYGFLIDQFIQDVSNNRTDKYGGSIENRARFALEVVDAVAKAVGEDKTAIRFSPWTRDRDMGMKNPIPTFTYLISQLKEKQPNLAYLHLIQSRDLDDPKQSNENFFDLWSPRPLIVADGFTREKALNFAERDGALIAFGKRFISNPDLPLRLKADLPLSEYDRSSFYGGDESGKGYIDYAFASK</sequence>
<dbReference type="Pfam" id="PF00724">
    <property type="entry name" value="Oxidored_FMN"/>
    <property type="match status" value="2"/>
</dbReference>
<dbReference type="EMBL" id="JANVFT010000002">
    <property type="protein sequence ID" value="KAJ4501345.1"/>
    <property type="molecule type" value="Genomic_DNA"/>
</dbReference>
<dbReference type="CDD" id="cd02933">
    <property type="entry name" value="OYE_like_FMN"/>
    <property type="match status" value="1"/>
</dbReference>
<dbReference type="Gene3D" id="3.20.20.70">
    <property type="entry name" value="Aldolase class I"/>
    <property type="match status" value="2"/>
</dbReference>
<feature type="domain" description="NADH:flavin oxidoreductase/NADH oxidase N-terminal" evidence="1">
    <location>
        <begin position="234"/>
        <end position="431"/>
    </location>
</feature>
<proteinExistence type="predicted"/>
<dbReference type="InterPro" id="IPR045247">
    <property type="entry name" value="Oye-like"/>
</dbReference>
<dbReference type="Proteomes" id="UP001150217">
    <property type="component" value="Unassembled WGS sequence"/>
</dbReference>
<gene>
    <name evidence="2" type="ORF">C8R41DRAFT_862538</name>
</gene>
<comment type="caution">
    <text evidence="2">The sequence shown here is derived from an EMBL/GenBank/DDBJ whole genome shotgun (WGS) entry which is preliminary data.</text>
</comment>